<evidence type="ECO:0000256" key="1">
    <source>
        <dbReference type="SAM" id="MobiDB-lite"/>
    </source>
</evidence>
<dbReference type="AlphaFoldDB" id="A0A377LU50"/>
<dbReference type="EMBL" id="UGJB01000004">
    <property type="protein sequence ID" value="STQ09714.1"/>
    <property type="molecule type" value="Genomic_DNA"/>
</dbReference>
<proteinExistence type="predicted"/>
<gene>
    <name evidence="2" type="ORF">NCTC10005_02428</name>
</gene>
<dbReference type="Proteomes" id="UP000255106">
    <property type="component" value="Unassembled WGS sequence"/>
</dbReference>
<feature type="region of interest" description="Disordered" evidence="1">
    <location>
        <begin position="43"/>
        <end position="73"/>
    </location>
</feature>
<evidence type="ECO:0000313" key="2">
    <source>
        <dbReference type="EMBL" id="STQ09714.1"/>
    </source>
</evidence>
<accession>A0A377LU50</accession>
<evidence type="ECO:0000313" key="3">
    <source>
        <dbReference type="Proteomes" id="UP000255106"/>
    </source>
</evidence>
<feature type="compositionally biased region" description="Basic and acidic residues" evidence="1">
    <location>
        <begin position="62"/>
        <end position="73"/>
    </location>
</feature>
<name>A0A377LU50_ENTCL</name>
<sequence length="73" mass="8204">MNALLKLDAHFFLKNGGGEIGHPATEEVGDQADQQIAHRQWAERQAKRGQAAGNAEINKQFPRVDMREQAFME</sequence>
<organism evidence="2 3">
    <name type="scientific">Enterobacter cloacae</name>
    <dbReference type="NCBI Taxonomy" id="550"/>
    <lineage>
        <taxon>Bacteria</taxon>
        <taxon>Pseudomonadati</taxon>
        <taxon>Pseudomonadota</taxon>
        <taxon>Gammaproteobacteria</taxon>
        <taxon>Enterobacterales</taxon>
        <taxon>Enterobacteriaceae</taxon>
        <taxon>Enterobacter</taxon>
        <taxon>Enterobacter cloacae complex</taxon>
    </lineage>
</organism>
<protein>
    <submittedName>
        <fullName evidence="2">Uncharacterized protein</fullName>
    </submittedName>
</protein>
<reference evidence="2 3" key="1">
    <citation type="submission" date="2018-06" db="EMBL/GenBank/DDBJ databases">
        <authorList>
            <consortium name="Pathogen Informatics"/>
            <person name="Doyle S."/>
        </authorList>
    </citation>
    <scope>NUCLEOTIDE SEQUENCE [LARGE SCALE GENOMIC DNA]</scope>
    <source>
        <strain evidence="2 3">NCTC10005</strain>
    </source>
</reference>